<evidence type="ECO:0000259" key="1">
    <source>
        <dbReference type="Pfam" id="PF00149"/>
    </source>
</evidence>
<dbReference type="PANTHER" id="PTHR31302">
    <property type="entry name" value="TRANSMEMBRANE PROTEIN WITH METALLOPHOSPHOESTERASE DOMAIN-RELATED"/>
    <property type="match status" value="1"/>
</dbReference>
<protein>
    <submittedName>
        <fullName evidence="2">Serine/threonine protein phosphatase</fullName>
    </submittedName>
</protein>
<proteinExistence type="predicted"/>
<dbReference type="Pfam" id="PF00149">
    <property type="entry name" value="Metallophos"/>
    <property type="match status" value="1"/>
</dbReference>
<dbReference type="EMBL" id="CP039381">
    <property type="protein sequence ID" value="QCT07795.1"/>
    <property type="molecule type" value="Genomic_DNA"/>
</dbReference>
<dbReference type="InterPro" id="IPR051158">
    <property type="entry name" value="Metallophosphoesterase_sf"/>
</dbReference>
<dbReference type="InterPro" id="IPR014578">
    <property type="entry name" value="Pesterase_CT488"/>
</dbReference>
<sequence>MSLFCIADLHLSIGVDKPMDIFEGWDNHIERLLNNWNSIVKDEDTVIVAGDICWALKLDECYKDFEFINNKLKGNKIFLKGNHDLWWGTKKKVDNYLEKNNFNKIKILFNNSYKVGNYNICGTRGWNLEVDSAEDEKVLNRELGRLKLSLDSVDNDLETIVFLHYPPVFGNQCCQEIFDILHNYNIKKCYYGHLHGRKITKYAFNGDYEDIKLKLISSDSVAFTPVLIAK</sequence>
<dbReference type="InterPro" id="IPR004843">
    <property type="entry name" value="Calcineurin-like_PHP"/>
</dbReference>
<keyword evidence="3" id="KW-1185">Reference proteome</keyword>
<organism evidence="2 3">
    <name type="scientific">Ruminococcus bovis</name>
    <dbReference type="NCBI Taxonomy" id="2564099"/>
    <lineage>
        <taxon>Bacteria</taxon>
        <taxon>Bacillati</taxon>
        <taxon>Bacillota</taxon>
        <taxon>Clostridia</taxon>
        <taxon>Eubacteriales</taxon>
        <taxon>Oscillospiraceae</taxon>
        <taxon>Ruminococcus</taxon>
    </lineage>
</organism>
<dbReference type="KEGG" id="ruj:E5Z56_10705"/>
<dbReference type="AlphaFoldDB" id="A0A4P8XXA2"/>
<evidence type="ECO:0000313" key="3">
    <source>
        <dbReference type="Proteomes" id="UP000301475"/>
    </source>
</evidence>
<dbReference type="InterPro" id="IPR029052">
    <property type="entry name" value="Metallo-depent_PP-like"/>
</dbReference>
<feature type="domain" description="Calcineurin-like phosphoesterase" evidence="1">
    <location>
        <begin position="1"/>
        <end position="196"/>
    </location>
</feature>
<dbReference type="RefSeq" id="WP_138157781.1">
    <property type="nucleotide sequence ID" value="NZ_CP039381.1"/>
</dbReference>
<reference evidence="2 3" key="1">
    <citation type="submission" date="2019-04" db="EMBL/GenBank/DDBJ databases">
        <authorList>
            <person name="Embree M."/>
            <person name="Gaffney J.R."/>
        </authorList>
    </citation>
    <scope>NUCLEOTIDE SEQUENCE [LARGE SCALE GENOMIC DNA]</scope>
    <source>
        <strain evidence="2 3">JE7A12</strain>
    </source>
</reference>
<accession>A0A4P8XXA2</accession>
<dbReference type="OrthoDB" id="8610138at2"/>
<name>A0A4P8XXA2_9FIRM</name>
<dbReference type="SUPFAM" id="SSF56300">
    <property type="entry name" value="Metallo-dependent phosphatases"/>
    <property type="match status" value="1"/>
</dbReference>
<evidence type="ECO:0000313" key="2">
    <source>
        <dbReference type="EMBL" id="QCT07795.1"/>
    </source>
</evidence>
<dbReference type="Gene3D" id="3.60.21.10">
    <property type="match status" value="1"/>
</dbReference>
<gene>
    <name evidence="2" type="ORF">E5Z56_10705</name>
</gene>
<dbReference type="PANTHER" id="PTHR31302:SF22">
    <property type="entry name" value="PHOSPHOESTERASE"/>
    <property type="match status" value="1"/>
</dbReference>
<dbReference type="Proteomes" id="UP000301475">
    <property type="component" value="Chromosome"/>
</dbReference>
<dbReference type="PIRSF" id="PIRSF033094">
    <property type="entry name" value="Pesterase_CT488"/>
    <property type="match status" value="1"/>
</dbReference>
<dbReference type="GO" id="GO:0016787">
    <property type="term" value="F:hydrolase activity"/>
    <property type="evidence" value="ECO:0007669"/>
    <property type="project" value="InterPro"/>
</dbReference>